<gene>
    <name evidence="1" type="ORF">HYY20_04130</name>
</gene>
<reference evidence="1" key="1">
    <citation type="submission" date="2020-07" db="EMBL/GenBank/DDBJ databases">
        <title>Huge and variable diversity of episymbiotic CPR bacteria and DPANN archaea in groundwater ecosystems.</title>
        <authorList>
            <person name="He C.Y."/>
            <person name="Keren R."/>
            <person name="Whittaker M."/>
            <person name="Farag I.F."/>
            <person name="Doudna J."/>
            <person name="Cate J.H.D."/>
            <person name="Banfield J.F."/>
        </authorList>
    </citation>
    <scope>NUCLEOTIDE SEQUENCE</scope>
    <source>
        <strain evidence="1">NC_groundwater_672_Ag_B-0.1um_62_36</strain>
    </source>
</reference>
<evidence type="ECO:0000313" key="2">
    <source>
        <dbReference type="Proteomes" id="UP000769766"/>
    </source>
</evidence>
<protein>
    <submittedName>
        <fullName evidence="1">Uncharacterized protein</fullName>
    </submittedName>
</protein>
<comment type="caution">
    <text evidence="1">The sequence shown here is derived from an EMBL/GenBank/DDBJ whole genome shotgun (WGS) entry which is preliminary data.</text>
</comment>
<dbReference type="EMBL" id="JACPRF010000127">
    <property type="protein sequence ID" value="MBI2876048.1"/>
    <property type="molecule type" value="Genomic_DNA"/>
</dbReference>
<organism evidence="1 2">
    <name type="scientific">Tectimicrobiota bacterium</name>
    <dbReference type="NCBI Taxonomy" id="2528274"/>
    <lineage>
        <taxon>Bacteria</taxon>
        <taxon>Pseudomonadati</taxon>
        <taxon>Nitrospinota/Tectimicrobiota group</taxon>
        <taxon>Candidatus Tectimicrobiota</taxon>
    </lineage>
</organism>
<evidence type="ECO:0000313" key="1">
    <source>
        <dbReference type="EMBL" id="MBI2876048.1"/>
    </source>
</evidence>
<sequence>MLDALRGRRSRRFGIGMKMEDGPLAYQSRHAPVPLSEDEEALLAFAACGITGYALADLSLGQGQGGNILGGLVGRTVSSGDAIQSVALILTNDEATYLLKRPQDFAPSEIPELLQLAEKGAFTELYRRSRVKIQAGRAVPPLEPMFNIAVNQWSLHAAGTTYFIPINELTFIYINGMLEVFNETSGLFILDERAGFQPAGLEQFACSQGGHLMDDPHAGRVSTIQRIELLVSEVVTIEQGMMLQNLGLMAQAMGLGGFPNYAEHDFIWFQTLGFRMETMPASRYLGAPAAPADDPLVPYPVGLERDGDVLLKPYCPPYYPSMEAAVRAVAEAKLGAQGVFRGGASHSAWRDASAVSAGIPNISQAAIEATIAYCTYIYERYGRFPAYLPPFRTAIGFQATHLDLEFYDRYYRPEALTDTQHQHFARWHSGSRISKTPTRKER</sequence>
<dbReference type="Proteomes" id="UP000769766">
    <property type="component" value="Unassembled WGS sequence"/>
</dbReference>
<accession>A0A932CME5</accession>
<dbReference type="AlphaFoldDB" id="A0A932CME5"/>
<proteinExistence type="predicted"/>
<name>A0A932CME5_UNCTE</name>